<accession>A0A7Z7NQA2</accession>
<evidence type="ECO:0000313" key="7">
    <source>
        <dbReference type="Proteomes" id="UP000257139"/>
    </source>
</evidence>
<dbReference type="InterPro" id="IPR036388">
    <property type="entry name" value="WH-like_DNA-bd_sf"/>
</dbReference>
<dbReference type="Gene3D" id="3.40.190.290">
    <property type="match status" value="1"/>
</dbReference>
<evidence type="ECO:0000256" key="1">
    <source>
        <dbReference type="ARBA" id="ARBA00009437"/>
    </source>
</evidence>
<evidence type="ECO:0000313" key="6">
    <source>
        <dbReference type="EMBL" id="SPC25742.1"/>
    </source>
</evidence>
<sequence>MAGGMGACLQCAINERAQKAAIYVVITRKIGFMDTRFLQTFITVVDMGSIAEAARRLDLAPTTVAQQIRALETDIGAQLLTRSGRTVKPTVVGTRILERARTLLREVRDLRSAASDTGLPAGPLRLGATPTALMGLLPPLLRNWMNANPNIPVFIEPGTSARLLDRVNSGELDAAILVHPTYDLPKTCAWRQLREEPLILLTRSDMKVTDALHTAAHEPFIRYDRSVVAGKMADDYLRAHGVRPKVNFELDGIEHIAKLVAEGFGVSVLPDWPVIGNHDPSLRRWPLPAPCPSRRVGMCWLRASVRAQLAEAFVQMAESNLDGGKRKRR</sequence>
<keyword evidence="4" id="KW-0804">Transcription</keyword>
<comment type="caution">
    <text evidence="6">The sequence shown here is derived from an EMBL/GenBank/DDBJ whole genome shotgun (WGS) entry which is preliminary data.</text>
</comment>
<dbReference type="Proteomes" id="UP000257139">
    <property type="component" value="Unassembled WGS sequence"/>
</dbReference>
<dbReference type="PANTHER" id="PTHR30346">
    <property type="entry name" value="TRANSCRIPTIONAL DUAL REGULATOR HCAR-RELATED"/>
    <property type="match status" value="1"/>
</dbReference>
<dbReference type="InterPro" id="IPR005119">
    <property type="entry name" value="LysR_subst-bd"/>
</dbReference>
<proteinExistence type="inferred from homology"/>
<reference evidence="6 7" key="1">
    <citation type="submission" date="2018-01" db="EMBL/GenBank/DDBJ databases">
        <authorList>
            <person name="Clerissi C."/>
        </authorList>
    </citation>
    <scope>NUCLEOTIDE SEQUENCE [LARGE SCALE GENOMIC DNA]</scope>
    <source>
        <strain evidence="6">Cupriavidus taiwanensis STM 6021</strain>
    </source>
</reference>
<name>A0A7Z7NQA2_9BURK</name>
<dbReference type="SUPFAM" id="SSF46785">
    <property type="entry name" value="Winged helix' DNA-binding domain"/>
    <property type="match status" value="1"/>
</dbReference>
<dbReference type="InterPro" id="IPR036390">
    <property type="entry name" value="WH_DNA-bd_sf"/>
</dbReference>
<dbReference type="Pfam" id="PF03466">
    <property type="entry name" value="LysR_substrate"/>
    <property type="match status" value="1"/>
</dbReference>
<feature type="domain" description="HTH lysR-type" evidence="5">
    <location>
        <begin position="33"/>
        <end position="90"/>
    </location>
</feature>
<dbReference type="GO" id="GO:0003677">
    <property type="term" value="F:DNA binding"/>
    <property type="evidence" value="ECO:0007669"/>
    <property type="project" value="UniProtKB-KW"/>
</dbReference>
<organism evidence="6 7">
    <name type="scientific">Cupriavidus taiwanensis</name>
    <dbReference type="NCBI Taxonomy" id="164546"/>
    <lineage>
        <taxon>Bacteria</taxon>
        <taxon>Pseudomonadati</taxon>
        <taxon>Pseudomonadota</taxon>
        <taxon>Betaproteobacteria</taxon>
        <taxon>Burkholderiales</taxon>
        <taxon>Burkholderiaceae</taxon>
        <taxon>Cupriavidus</taxon>
    </lineage>
</organism>
<dbReference type="InterPro" id="IPR000847">
    <property type="entry name" value="LysR_HTH_N"/>
</dbReference>
<gene>
    <name evidence="6" type="ORF">CBM2594_U10243</name>
</gene>
<evidence type="ECO:0000259" key="5">
    <source>
        <dbReference type="PROSITE" id="PS50931"/>
    </source>
</evidence>
<comment type="similarity">
    <text evidence="1">Belongs to the LysR transcriptional regulatory family.</text>
</comment>
<dbReference type="Pfam" id="PF00126">
    <property type="entry name" value="HTH_1"/>
    <property type="match status" value="1"/>
</dbReference>
<dbReference type="GO" id="GO:0003700">
    <property type="term" value="F:DNA-binding transcription factor activity"/>
    <property type="evidence" value="ECO:0007669"/>
    <property type="project" value="InterPro"/>
</dbReference>
<evidence type="ECO:0000256" key="3">
    <source>
        <dbReference type="ARBA" id="ARBA00023125"/>
    </source>
</evidence>
<dbReference type="SUPFAM" id="SSF53850">
    <property type="entry name" value="Periplasmic binding protein-like II"/>
    <property type="match status" value="1"/>
</dbReference>
<evidence type="ECO:0000256" key="4">
    <source>
        <dbReference type="ARBA" id="ARBA00023163"/>
    </source>
</evidence>
<dbReference type="AlphaFoldDB" id="A0A7Z7NQA2"/>
<evidence type="ECO:0000256" key="2">
    <source>
        <dbReference type="ARBA" id="ARBA00023015"/>
    </source>
</evidence>
<dbReference type="GO" id="GO:0032993">
    <property type="term" value="C:protein-DNA complex"/>
    <property type="evidence" value="ECO:0007669"/>
    <property type="project" value="TreeGrafter"/>
</dbReference>
<dbReference type="PANTHER" id="PTHR30346:SF28">
    <property type="entry name" value="HTH-TYPE TRANSCRIPTIONAL REGULATOR CYNR"/>
    <property type="match status" value="1"/>
</dbReference>
<dbReference type="Gene3D" id="1.10.10.10">
    <property type="entry name" value="Winged helix-like DNA-binding domain superfamily/Winged helix DNA-binding domain"/>
    <property type="match status" value="1"/>
</dbReference>
<keyword evidence="2" id="KW-0805">Transcription regulation</keyword>
<protein>
    <submittedName>
        <fullName evidence="6">Putative LysR-family transcriptional regulator</fullName>
    </submittedName>
</protein>
<dbReference type="EMBL" id="OGUU01000045">
    <property type="protein sequence ID" value="SPC25742.1"/>
    <property type="molecule type" value="Genomic_DNA"/>
</dbReference>
<dbReference type="PROSITE" id="PS50931">
    <property type="entry name" value="HTH_LYSR"/>
    <property type="match status" value="1"/>
</dbReference>
<dbReference type="FunFam" id="1.10.10.10:FF:000001">
    <property type="entry name" value="LysR family transcriptional regulator"/>
    <property type="match status" value="1"/>
</dbReference>
<keyword evidence="3" id="KW-0238">DNA-binding</keyword>
<dbReference type="CDD" id="cd08427">
    <property type="entry name" value="PBP2_LTTR_like_2"/>
    <property type="match status" value="1"/>
</dbReference>